<feature type="compositionally biased region" description="Low complexity" evidence="1">
    <location>
        <begin position="354"/>
        <end position="371"/>
    </location>
</feature>
<name>A0A0D2B708_9EURO</name>
<dbReference type="EMBL" id="KN847496">
    <property type="protein sequence ID" value="KIW14460.1"/>
    <property type="molecule type" value="Genomic_DNA"/>
</dbReference>
<dbReference type="RefSeq" id="XP_016234676.1">
    <property type="nucleotide sequence ID" value="XM_016381574.1"/>
</dbReference>
<dbReference type="AlphaFoldDB" id="A0A0D2B708"/>
<dbReference type="STRING" id="91928.A0A0D2B708"/>
<feature type="compositionally biased region" description="Basic and acidic residues" evidence="1">
    <location>
        <begin position="284"/>
        <end position="304"/>
    </location>
</feature>
<feature type="region of interest" description="Disordered" evidence="1">
    <location>
        <begin position="536"/>
        <end position="707"/>
    </location>
</feature>
<organism evidence="3 4">
    <name type="scientific">Exophiala spinifera</name>
    <dbReference type="NCBI Taxonomy" id="91928"/>
    <lineage>
        <taxon>Eukaryota</taxon>
        <taxon>Fungi</taxon>
        <taxon>Dikarya</taxon>
        <taxon>Ascomycota</taxon>
        <taxon>Pezizomycotina</taxon>
        <taxon>Eurotiomycetes</taxon>
        <taxon>Chaetothyriomycetidae</taxon>
        <taxon>Chaetothyriales</taxon>
        <taxon>Herpotrichiellaceae</taxon>
        <taxon>Exophiala</taxon>
    </lineage>
</organism>
<sequence length="707" mass="77466">MTIIYLVPHPSAQLLHIPVSVDISRSPAFLLGKMGVEPPFIYDRPSTYTFGGPTQRGFNPKAATQASWAPKPAKPKQEGPLIDFNKHPDTFVAVPYGNLNAEPMPPNTERRVTRSRQILLFVRICSLLGALGNLFCVIAVKKVATEVGWIIRAAPAVAVVHTLYGIYHLFKAAAGRTPGSTASYMVFAGVVDTGLIPFFVFSAWLAHAEYAENKYGWGTLFNDPDISYKIIFALFLLSCIETGLTVMSLIFDIYLGVKFRQIARLPPDLNPLEPNFTSRHKRNKSEGITEKNMRTSELASRREPQGTGFKRVPFIHTRTDSADSVTLYGSEAARTSRIGLRKEFEDNEKDPWRWSRTSSPTRPSSAVSPSPNSRAAGAGLEYRPERSSGLSQPTSRPASWLSYLDYEGVPNHMSDEATNELDHEVRPVSPVSALSMHDTSHVNMSNERENWYQGSGHNSQAQAVLSHNGGQVLTQHTNASRSRISQLLQTQSPPQPKRSREPLAMNPPSPVRGQFVNENIYSTGLHKVQASEYPPRGVLSETDLNGETRGNGGPRPASIVGSASKARSYGDLQSPAGVVTPHGDKKDGNLALHRVEDPYERTKTMQSESEYSTNFEVYTDDHDDDGRLSAHIGGGAPQGPWNGVRQASNSTGHDLNGGYAELGSEFGVGMGRRRDVSGKVAEEGRSSPSKNQKTKNGAAGWERFKGL</sequence>
<reference evidence="3 4" key="1">
    <citation type="submission" date="2015-01" db="EMBL/GenBank/DDBJ databases">
        <title>The Genome Sequence of Exophiala spinifera CBS89968.</title>
        <authorList>
            <consortium name="The Broad Institute Genomics Platform"/>
            <person name="Cuomo C."/>
            <person name="de Hoog S."/>
            <person name="Gorbushina A."/>
            <person name="Stielow B."/>
            <person name="Teixiera M."/>
            <person name="Abouelleil A."/>
            <person name="Chapman S.B."/>
            <person name="Priest M."/>
            <person name="Young S.K."/>
            <person name="Wortman J."/>
            <person name="Nusbaum C."/>
            <person name="Birren B."/>
        </authorList>
    </citation>
    <scope>NUCLEOTIDE SEQUENCE [LARGE SCALE GENOMIC DNA]</scope>
    <source>
        <strain evidence="3 4">CBS 89968</strain>
    </source>
</reference>
<feature type="compositionally biased region" description="Basic and acidic residues" evidence="1">
    <location>
        <begin position="582"/>
        <end position="603"/>
    </location>
</feature>
<feature type="transmembrane region" description="Helical" evidence="2">
    <location>
        <begin position="147"/>
        <end position="170"/>
    </location>
</feature>
<evidence type="ECO:0000313" key="3">
    <source>
        <dbReference type="EMBL" id="KIW14460.1"/>
    </source>
</evidence>
<keyword evidence="2" id="KW-1133">Transmembrane helix</keyword>
<feature type="region of interest" description="Disordered" evidence="1">
    <location>
        <begin position="349"/>
        <end position="397"/>
    </location>
</feature>
<evidence type="ECO:0000256" key="2">
    <source>
        <dbReference type="SAM" id="Phobius"/>
    </source>
</evidence>
<feature type="transmembrane region" description="Helical" evidence="2">
    <location>
        <begin position="120"/>
        <end position="141"/>
    </location>
</feature>
<evidence type="ECO:0000256" key="1">
    <source>
        <dbReference type="SAM" id="MobiDB-lite"/>
    </source>
</evidence>
<proteinExistence type="predicted"/>
<dbReference type="HOGENOM" id="CLU_018980_0_0_1"/>
<feature type="transmembrane region" description="Helical" evidence="2">
    <location>
        <begin position="226"/>
        <end position="255"/>
    </location>
</feature>
<gene>
    <name evidence="3" type="ORF">PV08_07244</name>
</gene>
<feature type="compositionally biased region" description="Polar residues" evidence="1">
    <location>
        <begin position="604"/>
        <end position="616"/>
    </location>
</feature>
<feature type="region of interest" description="Disordered" evidence="1">
    <location>
        <begin position="476"/>
        <end position="513"/>
    </location>
</feature>
<keyword evidence="4" id="KW-1185">Reference proteome</keyword>
<keyword evidence="2" id="KW-0812">Transmembrane</keyword>
<feature type="compositionally biased region" description="Polar residues" evidence="1">
    <location>
        <begin position="686"/>
        <end position="695"/>
    </location>
</feature>
<dbReference type="VEuPathDB" id="FungiDB:PV08_07244"/>
<evidence type="ECO:0000313" key="4">
    <source>
        <dbReference type="Proteomes" id="UP000053328"/>
    </source>
</evidence>
<protein>
    <submittedName>
        <fullName evidence="3">Uncharacterized protein</fullName>
    </submittedName>
</protein>
<feature type="compositionally biased region" description="Polar residues" evidence="1">
    <location>
        <begin position="388"/>
        <end position="397"/>
    </location>
</feature>
<keyword evidence="2" id="KW-0472">Membrane</keyword>
<accession>A0A0D2B708</accession>
<feature type="compositionally biased region" description="Basic and acidic residues" evidence="1">
    <location>
        <begin position="672"/>
        <end position="685"/>
    </location>
</feature>
<dbReference type="Proteomes" id="UP000053328">
    <property type="component" value="Unassembled WGS sequence"/>
</dbReference>
<feature type="region of interest" description="Disordered" evidence="1">
    <location>
        <begin position="273"/>
        <end position="304"/>
    </location>
</feature>
<dbReference type="GeneID" id="27334327"/>
<feature type="transmembrane region" description="Helical" evidence="2">
    <location>
        <begin position="182"/>
        <end position="206"/>
    </location>
</feature>
<dbReference type="OrthoDB" id="5404940at2759"/>